<feature type="binding site" evidence="2">
    <location>
        <position position="150"/>
    </location>
    <ligand>
        <name>acetyl-CoA</name>
        <dbReference type="ChEBI" id="CHEBI:57288"/>
    </ligand>
</feature>
<reference evidence="4 5" key="1">
    <citation type="submission" date="2017-04" db="EMBL/GenBank/DDBJ databases">
        <authorList>
            <person name="Afonso C.L."/>
            <person name="Miller P.J."/>
            <person name="Scott M.A."/>
            <person name="Spackman E."/>
            <person name="Goraichik I."/>
            <person name="Dimitrov K.M."/>
            <person name="Suarez D.L."/>
            <person name="Swayne D.E."/>
        </authorList>
    </citation>
    <scope>NUCLEOTIDE SEQUENCE [LARGE SCALE GENOMIC DNA]</scope>
    <source>
        <strain evidence="4 5">DSM 5090</strain>
    </source>
</reference>
<dbReference type="Pfam" id="PF00132">
    <property type="entry name" value="Hexapep"/>
    <property type="match status" value="1"/>
</dbReference>
<dbReference type="CDD" id="cd03360">
    <property type="entry name" value="LbH_AT_putative"/>
    <property type="match status" value="1"/>
</dbReference>
<dbReference type="Proteomes" id="UP000192738">
    <property type="component" value="Unassembled WGS sequence"/>
</dbReference>
<dbReference type="PANTHER" id="PTHR43300">
    <property type="entry name" value="ACETYLTRANSFERASE"/>
    <property type="match status" value="1"/>
</dbReference>
<dbReference type="RefSeq" id="WP_084574083.1">
    <property type="nucleotide sequence ID" value="NZ_CP155572.1"/>
</dbReference>
<evidence type="ECO:0000259" key="3">
    <source>
        <dbReference type="Pfam" id="PF17836"/>
    </source>
</evidence>
<dbReference type="Gene3D" id="2.160.10.10">
    <property type="entry name" value="Hexapeptide repeat proteins"/>
    <property type="match status" value="1"/>
</dbReference>
<dbReference type="OrthoDB" id="9812571at2"/>
<dbReference type="InterPro" id="IPR001451">
    <property type="entry name" value="Hexapep"/>
</dbReference>
<protein>
    <submittedName>
        <fullName evidence="4">Sugar O-acyltransferase, sialic acid O-acetyltransferase NeuD family</fullName>
    </submittedName>
</protein>
<organism evidence="4 5">
    <name type="scientific">Sporomusa malonica</name>
    <dbReference type="NCBI Taxonomy" id="112901"/>
    <lineage>
        <taxon>Bacteria</taxon>
        <taxon>Bacillati</taxon>
        <taxon>Bacillota</taxon>
        <taxon>Negativicutes</taxon>
        <taxon>Selenomonadales</taxon>
        <taxon>Sporomusaceae</taxon>
        <taxon>Sporomusa</taxon>
    </lineage>
</organism>
<keyword evidence="4" id="KW-0808">Transferase</keyword>
<dbReference type="PANTHER" id="PTHR43300:SF7">
    <property type="entry name" value="UDP-N-ACETYLBACILLOSAMINE N-ACETYLTRANSFERASE"/>
    <property type="match status" value="1"/>
</dbReference>
<evidence type="ECO:0000256" key="2">
    <source>
        <dbReference type="PIRSR" id="PIRSR620019-2"/>
    </source>
</evidence>
<dbReference type="GO" id="GO:0016746">
    <property type="term" value="F:acyltransferase activity"/>
    <property type="evidence" value="ECO:0007669"/>
    <property type="project" value="UniProtKB-KW"/>
</dbReference>
<name>A0A1W1YUB4_9FIRM</name>
<dbReference type="Gene3D" id="3.40.50.20">
    <property type="match status" value="1"/>
</dbReference>
<evidence type="ECO:0000313" key="4">
    <source>
        <dbReference type="EMBL" id="SMC39411.1"/>
    </source>
</evidence>
<feature type="active site" description="Proton acceptor" evidence="1">
    <location>
        <position position="141"/>
    </location>
</feature>
<dbReference type="EMBL" id="FWXI01000002">
    <property type="protein sequence ID" value="SMC39411.1"/>
    <property type="molecule type" value="Genomic_DNA"/>
</dbReference>
<dbReference type="NCBIfam" id="TIGR03570">
    <property type="entry name" value="NeuD_NnaD"/>
    <property type="match status" value="1"/>
</dbReference>
<accession>A0A1W1YUB4</accession>
<proteinExistence type="predicted"/>
<evidence type="ECO:0000256" key="1">
    <source>
        <dbReference type="PIRSR" id="PIRSR620019-1"/>
    </source>
</evidence>
<dbReference type="InterPro" id="IPR050179">
    <property type="entry name" value="Trans_hexapeptide_repeat"/>
</dbReference>
<dbReference type="STRING" id="112901.SAMN04488500_102177"/>
<feature type="binding site" evidence="2">
    <location>
        <position position="74"/>
    </location>
    <ligand>
        <name>substrate</name>
    </ligand>
</feature>
<keyword evidence="4" id="KW-0012">Acyltransferase</keyword>
<dbReference type="Pfam" id="PF17836">
    <property type="entry name" value="PglD_N"/>
    <property type="match status" value="1"/>
</dbReference>
<keyword evidence="5" id="KW-1185">Reference proteome</keyword>
<dbReference type="InterPro" id="IPR011004">
    <property type="entry name" value="Trimer_LpxA-like_sf"/>
</dbReference>
<feature type="site" description="Increases basicity of active site His" evidence="1">
    <location>
        <position position="142"/>
    </location>
</feature>
<sequence>MNKKLLLIGGGGHCKSVLDSLLSAKTFNEIGIVDVKGSVGKSVLEIPIIGCDDDLEKLYQHGYTYAFVSLGSVGNPVIRIKIFNKLESIGFGIPNVIDPTATVSKRASLTSGIYIGKNVVVNVGTSIGKGAILNTSSTIEHECSIGEFVHISPGAVLCGEVQIGEHTHVGAKSVVKQQVKIGSRTLIGMGSVVLHDVAANTVAYGNPCKEVSTR</sequence>
<dbReference type="SUPFAM" id="SSF51161">
    <property type="entry name" value="Trimeric LpxA-like enzymes"/>
    <property type="match status" value="1"/>
</dbReference>
<evidence type="ECO:0000313" key="5">
    <source>
        <dbReference type="Proteomes" id="UP000192738"/>
    </source>
</evidence>
<gene>
    <name evidence="4" type="ORF">SAMN04488500_102177</name>
</gene>
<dbReference type="AlphaFoldDB" id="A0A1W1YUB4"/>
<dbReference type="InterPro" id="IPR020019">
    <property type="entry name" value="AcTrfase_PglD-like"/>
</dbReference>
<feature type="domain" description="PglD N-terminal" evidence="3">
    <location>
        <begin position="4"/>
        <end position="86"/>
    </location>
</feature>
<dbReference type="InterPro" id="IPR041561">
    <property type="entry name" value="PglD_N"/>
</dbReference>